<dbReference type="EMBL" id="CP023275">
    <property type="protein sequence ID" value="ATB68221.1"/>
    <property type="molecule type" value="Genomic_DNA"/>
</dbReference>
<name>A0A290HAI6_9BACT</name>
<dbReference type="KEGG" id="sulj:SJPD1_0091"/>
<keyword evidence="1" id="KW-0472">Membrane</keyword>
<proteinExistence type="predicted"/>
<keyword evidence="1" id="KW-1133">Transmembrane helix</keyword>
<accession>A0A290HAI6</accession>
<reference evidence="3" key="1">
    <citation type="submission" date="2017-09" db="EMBL/GenBank/DDBJ databases">
        <title>The complete genome of Sulfurospirillum sp. JPD-1.</title>
        <authorList>
            <person name="Goris T."/>
        </authorList>
    </citation>
    <scope>NUCLEOTIDE SEQUENCE [LARGE SCALE GENOMIC DNA]</scope>
    <source>
        <strain evidence="3">JPD-1</strain>
    </source>
</reference>
<dbReference type="Proteomes" id="UP000217349">
    <property type="component" value="Chromosome"/>
</dbReference>
<dbReference type="AlphaFoldDB" id="A0A290HAI6"/>
<evidence type="ECO:0000313" key="3">
    <source>
        <dbReference type="Proteomes" id="UP000217349"/>
    </source>
</evidence>
<sequence>MTTLDLFQVGFLIIVVIVGVGGLIKVLFLKEK</sequence>
<organism evidence="2 3">
    <name type="scientific">Sulfurospirillum diekertiae</name>
    <dbReference type="NCBI Taxonomy" id="1854492"/>
    <lineage>
        <taxon>Bacteria</taxon>
        <taxon>Pseudomonadati</taxon>
        <taxon>Campylobacterota</taxon>
        <taxon>Epsilonproteobacteria</taxon>
        <taxon>Campylobacterales</taxon>
        <taxon>Sulfurospirillaceae</taxon>
        <taxon>Sulfurospirillum</taxon>
    </lineage>
</organism>
<evidence type="ECO:0000256" key="1">
    <source>
        <dbReference type="SAM" id="Phobius"/>
    </source>
</evidence>
<protein>
    <submittedName>
        <fullName evidence="2">Uncharacterized protein</fullName>
    </submittedName>
</protein>
<keyword evidence="1" id="KW-0812">Transmembrane</keyword>
<evidence type="ECO:0000313" key="2">
    <source>
        <dbReference type="EMBL" id="ATB68221.1"/>
    </source>
</evidence>
<gene>
    <name evidence="2" type="ORF">SJPD1_0091</name>
</gene>
<feature type="transmembrane region" description="Helical" evidence="1">
    <location>
        <begin position="6"/>
        <end position="28"/>
    </location>
</feature>